<accession>A0A2N5ZLD4</accession>
<dbReference type="PANTHER" id="PTHR30409">
    <property type="entry name" value="CARBAMATE KINASE"/>
    <property type="match status" value="1"/>
</dbReference>
<feature type="domain" description="Aspartate/glutamate/uridylate kinase" evidence="6">
    <location>
        <begin position="3"/>
        <end position="297"/>
    </location>
</feature>
<proteinExistence type="inferred from homology"/>
<evidence type="ECO:0000256" key="2">
    <source>
        <dbReference type="ARBA" id="ARBA00022679"/>
    </source>
</evidence>
<reference evidence="7 8" key="1">
    <citation type="submission" date="2017-11" db="EMBL/GenBank/DDBJ databases">
        <title>Genome-resolved metagenomics identifies genetic mobility, metabolic interactions, and unexpected diversity in perchlorate-reducing communities.</title>
        <authorList>
            <person name="Barnum T.P."/>
            <person name="Figueroa I.A."/>
            <person name="Carlstrom C.I."/>
            <person name="Lucas L.N."/>
            <person name="Engelbrektson A.L."/>
            <person name="Coates J.D."/>
        </authorList>
    </citation>
    <scope>NUCLEOTIDE SEQUENCE [LARGE SCALE GENOMIC DNA]</scope>
    <source>
        <strain evidence="7">BM706</strain>
    </source>
</reference>
<evidence type="ECO:0000256" key="3">
    <source>
        <dbReference type="ARBA" id="ARBA00022777"/>
    </source>
</evidence>
<gene>
    <name evidence="7" type="primary">arcC</name>
    <name evidence="7" type="ORF">C0601_01785</name>
</gene>
<dbReference type="GO" id="GO:0008804">
    <property type="term" value="F:carbamate kinase activity"/>
    <property type="evidence" value="ECO:0007669"/>
    <property type="project" value="UniProtKB-UniRule"/>
</dbReference>
<dbReference type="NCBIfam" id="NF009007">
    <property type="entry name" value="PRK12352.1"/>
    <property type="match status" value="1"/>
</dbReference>
<dbReference type="InterPro" id="IPR001048">
    <property type="entry name" value="Asp/Glu/Uridylate_kinase"/>
</dbReference>
<dbReference type="AlphaFoldDB" id="A0A2N5ZLD4"/>
<dbReference type="EMBL" id="PKTG01000029">
    <property type="protein sequence ID" value="PLX19466.1"/>
    <property type="molecule type" value="Genomic_DNA"/>
</dbReference>
<evidence type="ECO:0000256" key="1">
    <source>
        <dbReference type="ARBA" id="ARBA00011066"/>
    </source>
</evidence>
<evidence type="ECO:0000313" key="7">
    <source>
        <dbReference type="EMBL" id="PLX19466.1"/>
    </source>
</evidence>
<dbReference type="PANTHER" id="PTHR30409:SF1">
    <property type="entry name" value="CARBAMATE KINASE-RELATED"/>
    <property type="match status" value="1"/>
</dbReference>
<dbReference type="GO" id="GO:0005829">
    <property type="term" value="C:cytosol"/>
    <property type="evidence" value="ECO:0007669"/>
    <property type="project" value="TreeGrafter"/>
</dbReference>
<keyword evidence="2 5" id="KW-0808">Transferase</keyword>
<dbReference type="FunFam" id="3.40.1160.10:FF:000007">
    <property type="entry name" value="Carbamate kinase"/>
    <property type="match status" value="1"/>
</dbReference>
<evidence type="ECO:0000313" key="8">
    <source>
        <dbReference type="Proteomes" id="UP000234857"/>
    </source>
</evidence>
<evidence type="ECO:0000256" key="4">
    <source>
        <dbReference type="NCBIfam" id="TIGR00746"/>
    </source>
</evidence>
<keyword evidence="3 5" id="KW-0418">Kinase</keyword>
<comment type="caution">
    <text evidence="7">The sequence shown here is derived from an EMBL/GenBank/DDBJ whole genome shotgun (WGS) entry which is preliminary data.</text>
</comment>
<protein>
    <recommendedName>
        <fullName evidence="4 5">Carbamate kinase</fullName>
    </recommendedName>
</protein>
<dbReference type="GO" id="GO:0019546">
    <property type="term" value="P:L-arginine deiminase pathway"/>
    <property type="evidence" value="ECO:0007669"/>
    <property type="project" value="TreeGrafter"/>
</dbReference>
<evidence type="ECO:0000259" key="6">
    <source>
        <dbReference type="Pfam" id="PF00696"/>
    </source>
</evidence>
<dbReference type="InterPro" id="IPR003964">
    <property type="entry name" value="Carb_kinase"/>
</dbReference>
<dbReference type="Gene3D" id="3.40.1160.10">
    <property type="entry name" value="Acetylglutamate kinase-like"/>
    <property type="match status" value="1"/>
</dbReference>
<dbReference type="NCBIfam" id="TIGR00746">
    <property type="entry name" value="arcC"/>
    <property type="match status" value="1"/>
</dbReference>
<comment type="similarity">
    <text evidence="1 5">Belongs to the carbamate kinase family.</text>
</comment>
<dbReference type="InterPro" id="IPR036393">
    <property type="entry name" value="AceGlu_kinase-like_sf"/>
</dbReference>
<evidence type="ECO:0000256" key="5">
    <source>
        <dbReference type="PIRNR" id="PIRNR000723"/>
    </source>
</evidence>
<dbReference type="PRINTS" id="PR01469">
    <property type="entry name" value="CARBMTKINASE"/>
</dbReference>
<name>A0A2N5ZLD4_MUIH1</name>
<dbReference type="SUPFAM" id="SSF53633">
    <property type="entry name" value="Carbamate kinase-like"/>
    <property type="match status" value="1"/>
</dbReference>
<organism evidence="7 8">
    <name type="scientific">Muiribacterium halophilum</name>
    <dbReference type="NCBI Taxonomy" id="2053465"/>
    <lineage>
        <taxon>Bacteria</taxon>
        <taxon>Candidatus Muiribacteriota</taxon>
        <taxon>Candidatus Muiribacteriia</taxon>
        <taxon>Candidatus Muiribacteriales</taxon>
        <taxon>Candidatus Muiribacteriaceae</taxon>
        <taxon>Candidatus Muiribacterium</taxon>
    </lineage>
</organism>
<dbReference type="Pfam" id="PF00696">
    <property type="entry name" value="AA_kinase"/>
    <property type="match status" value="1"/>
</dbReference>
<dbReference type="PIRSF" id="PIRSF000723">
    <property type="entry name" value="Carbamate_kin"/>
    <property type="match status" value="1"/>
</dbReference>
<sequence length="312" mass="34660">MRKKAVIALGGNSIIRSNEKGTIEEQETNSDITCKYLIELIKKGYDLVITHGNGPQVGNILLRNEAANQLWDIPVMPLDIDVADSEGGMGYMLQRSMCNMLNREGIKKNVVTVVSQMVVSKEDPAFKNPTKPVGPFYDKDRSDQLKNEKGWSIVEDSGRGYRRVVPSPYPVELVEMQVVKDLIEKENIVIAAGGGGVPVCRHEDGYLEALEAVIDKDFASSLIARELNADVFMILTGVPKVAINFNKENEKWLDEITVEEAQRYLDENQFPAGSMGPKIKAAIEFVKQTGREVIITSQEELGKDEYGTKIVP</sequence>
<dbReference type="CDD" id="cd04235">
    <property type="entry name" value="AAK_CK"/>
    <property type="match status" value="1"/>
</dbReference>
<dbReference type="Proteomes" id="UP000234857">
    <property type="component" value="Unassembled WGS sequence"/>
</dbReference>